<proteinExistence type="predicted"/>
<dbReference type="EMBL" id="BARU01040559">
    <property type="protein sequence ID" value="GAH78922.1"/>
    <property type="molecule type" value="Genomic_DNA"/>
</dbReference>
<feature type="non-terminal residue" evidence="1">
    <location>
        <position position="1"/>
    </location>
</feature>
<gene>
    <name evidence="1" type="ORF">S03H2_62686</name>
</gene>
<evidence type="ECO:0000313" key="1">
    <source>
        <dbReference type="EMBL" id="GAH78922.1"/>
    </source>
</evidence>
<reference evidence="1" key="1">
    <citation type="journal article" date="2014" name="Front. Microbiol.">
        <title>High frequency of phylogenetically diverse reductive dehalogenase-homologous genes in deep subseafloor sedimentary metagenomes.</title>
        <authorList>
            <person name="Kawai M."/>
            <person name="Futagami T."/>
            <person name="Toyoda A."/>
            <person name="Takaki Y."/>
            <person name="Nishi S."/>
            <person name="Hori S."/>
            <person name="Arai W."/>
            <person name="Tsubouchi T."/>
            <person name="Morono Y."/>
            <person name="Uchiyama I."/>
            <person name="Ito T."/>
            <person name="Fujiyama A."/>
            <person name="Inagaki F."/>
            <person name="Takami H."/>
        </authorList>
    </citation>
    <scope>NUCLEOTIDE SEQUENCE</scope>
    <source>
        <strain evidence="1">Expedition CK06-06</strain>
    </source>
</reference>
<accession>X1IB52</accession>
<sequence length="35" mass="3943">IFYSNVYFLPLEGREQGEGEISLIVGQASRLSIKK</sequence>
<protein>
    <submittedName>
        <fullName evidence="1">Uncharacterized protein</fullName>
    </submittedName>
</protein>
<comment type="caution">
    <text evidence="1">The sequence shown here is derived from an EMBL/GenBank/DDBJ whole genome shotgun (WGS) entry which is preliminary data.</text>
</comment>
<organism evidence="1">
    <name type="scientific">marine sediment metagenome</name>
    <dbReference type="NCBI Taxonomy" id="412755"/>
    <lineage>
        <taxon>unclassified sequences</taxon>
        <taxon>metagenomes</taxon>
        <taxon>ecological metagenomes</taxon>
    </lineage>
</organism>
<dbReference type="AlphaFoldDB" id="X1IB52"/>
<name>X1IB52_9ZZZZ</name>